<dbReference type="EMBL" id="CAXDID020000702">
    <property type="protein sequence ID" value="CAL6111185.1"/>
    <property type="molecule type" value="Genomic_DNA"/>
</dbReference>
<dbReference type="EMBL" id="CATOUU010000870">
    <property type="protein sequence ID" value="CAI9956090.1"/>
    <property type="molecule type" value="Genomic_DNA"/>
</dbReference>
<dbReference type="EMBL" id="CAXDID020000019">
    <property type="protein sequence ID" value="CAL5986058.1"/>
    <property type="molecule type" value="Genomic_DNA"/>
</dbReference>
<sequence length="180" mass="21514">MSPKLVQRLPYQFYLFPSNQTNRFESKDSQKAISRRFPHFDIKFTSPDISRFQNSWVHFGYSQVCSHSNLKAGISNLFLARLHAICVCHHFKEDFDCFPKILPSFSEIQLFTLFNRYFVIFIMATLDFSLVRFILELLKTRIQNIQKNISFNSILKFIQTFIIQYSNYYRNFIIFLMADL</sequence>
<feature type="transmembrane region" description="Helical" evidence="1">
    <location>
        <begin position="117"/>
        <end position="135"/>
    </location>
</feature>
<gene>
    <name evidence="2" type="ORF">HINF_LOCUS43735</name>
    <name evidence="4" type="ORF">HINF_LOCUS76276</name>
    <name evidence="3" type="ORF">HINF_LOCUS9234</name>
</gene>
<dbReference type="Proteomes" id="UP001642409">
    <property type="component" value="Unassembled WGS sequence"/>
</dbReference>
<reference evidence="3 5" key="2">
    <citation type="submission" date="2024-07" db="EMBL/GenBank/DDBJ databases">
        <authorList>
            <person name="Akdeniz Z."/>
        </authorList>
    </citation>
    <scope>NUCLEOTIDE SEQUENCE [LARGE SCALE GENOMIC DNA]</scope>
</reference>
<evidence type="ECO:0000313" key="4">
    <source>
        <dbReference type="EMBL" id="CAL6111185.1"/>
    </source>
</evidence>
<dbReference type="AlphaFoldDB" id="A0AA86QQH2"/>
<protein>
    <submittedName>
        <fullName evidence="3">Hypothetical_protein</fullName>
    </submittedName>
</protein>
<evidence type="ECO:0000313" key="3">
    <source>
        <dbReference type="EMBL" id="CAL5986058.1"/>
    </source>
</evidence>
<comment type="caution">
    <text evidence="2">The sequence shown here is derived from an EMBL/GenBank/DDBJ whole genome shotgun (WGS) entry which is preliminary data.</text>
</comment>
<accession>A0AA86QQH2</accession>
<evidence type="ECO:0000256" key="1">
    <source>
        <dbReference type="SAM" id="Phobius"/>
    </source>
</evidence>
<keyword evidence="1" id="KW-0472">Membrane</keyword>
<keyword evidence="1" id="KW-0812">Transmembrane</keyword>
<keyword evidence="5" id="KW-1185">Reference proteome</keyword>
<evidence type="ECO:0000313" key="2">
    <source>
        <dbReference type="EMBL" id="CAI9956090.1"/>
    </source>
</evidence>
<organism evidence="2">
    <name type="scientific">Hexamita inflata</name>
    <dbReference type="NCBI Taxonomy" id="28002"/>
    <lineage>
        <taxon>Eukaryota</taxon>
        <taxon>Metamonada</taxon>
        <taxon>Diplomonadida</taxon>
        <taxon>Hexamitidae</taxon>
        <taxon>Hexamitinae</taxon>
        <taxon>Hexamita</taxon>
    </lineage>
</organism>
<evidence type="ECO:0000313" key="5">
    <source>
        <dbReference type="Proteomes" id="UP001642409"/>
    </source>
</evidence>
<proteinExistence type="predicted"/>
<reference evidence="2" key="1">
    <citation type="submission" date="2023-06" db="EMBL/GenBank/DDBJ databases">
        <authorList>
            <person name="Kurt Z."/>
        </authorList>
    </citation>
    <scope>NUCLEOTIDE SEQUENCE</scope>
</reference>
<keyword evidence="1" id="KW-1133">Transmembrane helix</keyword>
<name>A0AA86QQH2_9EUKA</name>